<organism evidence="11 12">
    <name type="scientific">Macrococcus epidermidis</name>
    <dbReference type="NCBI Taxonomy" id="1902580"/>
    <lineage>
        <taxon>Bacteria</taxon>
        <taxon>Bacillati</taxon>
        <taxon>Bacillota</taxon>
        <taxon>Bacilli</taxon>
        <taxon>Bacillales</taxon>
        <taxon>Staphylococcaceae</taxon>
        <taxon>Macrococcus</taxon>
    </lineage>
</organism>
<dbReference type="GO" id="GO:0005886">
    <property type="term" value="C:plasma membrane"/>
    <property type="evidence" value="ECO:0007669"/>
    <property type="project" value="UniProtKB-SubCell"/>
</dbReference>
<keyword evidence="7" id="KW-0406">Ion transport</keyword>
<feature type="transmembrane region" description="Helical" evidence="9">
    <location>
        <begin position="267"/>
        <end position="288"/>
    </location>
</feature>
<feature type="transmembrane region" description="Helical" evidence="9">
    <location>
        <begin position="208"/>
        <end position="229"/>
    </location>
</feature>
<dbReference type="Gene3D" id="1.10.3720.10">
    <property type="entry name" value="MetI-like"/>
    <property type="match status" value="1"/>
</dbReference>
<evidence type="ECO:0000256" key="9">
    <source>
        <dbReference type="RuleBase" id="RU363032"/>
    </source>
</evidence>
<dbReference type="GO" id="GO:0055085">
    <property type="term" value="P:transmembrane transport"/>
    <property type="evidence" value="ECO:0007669"/>
    <property type="project" value="InterPro"/>
</dbReference>
<dbReference type="RefSeq" id="WP_111714142.1">
    <property type="nucleotide sequence ID" value="NZ_CP073819.1"/>
</dbReference>
<dbReference type="GO" id="GO:0015675">
    <property type="term" value="P:nickel cation transport"/>
    <property type="evidence" value="ECO:0007669"/>
    <property type="project" value="UniProtKB-KW"/>
</dbReference>
<evidence type="ECO:0000256" key="1">
    <source>
        <dbReference type="ARBA" id="ARBA00004651"/>
    </source>
</evidence>
<feature type="transmembrane region" description="Helical" evidence="9">
    <location>
        <begin position="12"/>
        <end position="39"/>
    </location>
</feature>
<keyword evidence="12" id="KW-1185">Reference proteome</keyword>
<dbReference type="EMBL" id="PZJH01000001">
    <property type="protein sequence ID" value="RAK45963.1"/>
    <property type="molecule type" value="Genomic_DNA"/>
</dbReference>
<dbReference type="SUPFAM" id="SSF160964">
    <property type="entry name" value="MalF N-terminal region-like"/>
    <property type="match status" value="1"/>
</dbReference>
<dbReference type="InterPro" id="IPR000515">
    <property type="entry name" value="MetI-like"/>
</dbReference>
<dbReference type="PANTHER" id="PTHR30193">
    <property type="entry name" value="ABC TRANSPORTER PERMEASE PROTEIN"/>
    <property type="match status" value="1"/>
</dbReference>
<evidence type="ECO:0000256" key="2">
    <source>
        <dbReference type="ARBA" id="ARBA00022448"/>
    </source>
</evidence>
<feature type="domain" description="ABC transmembrane type-1" evidence="10">
    <location>
        <begin position="73"/>
        <end position="285"/>
    </location>
</feature>
<comment type="similarity">
    <text evidence="9">Belongs to the binding-protein-dependent transport system permease family.</text>
</comment>
<evidence type="ECO:0000256" key="5">
    <source>
        <dbReference type="ARBA" id="ARBA00022692"/>
    </source>
</evidence>
<dbReference type="InterPro" id="IPR035906">
    <property type="entry name" value="MetI-like_sf"/>
</dbReference>
<accession>A0A327ZU98</accession>
<evidence type="ECO:0000313" key="12">
    <source>
        <dbReference type="Proteomes" id="UP000249808"/>
    </source>
</evidence>
<dbReference type="InterPro" id="IPR051393">
    <property type="entry name" value="ABC_transporter_permease"/>
</dbReference>
<dbReference type="Proteomes" id="UP000249808">
    <property type="component" value="Unassembled WGS sequence"/>
</dbReference>
<evidence type="ECO:0000256" key="6">
    <source>
        <dbReference type="ARBA" id="ARBA00022989"/>
    </source>
</evidence>
<name>A0A327ZU98_9STAP</name>
<evidence type="ECO:0000313" key="11">
    <source>
        <dbReference type="EMBL" id="RAK45963.1"/>
    </source>
</evidence>
<keyword evidence="8 9" id="KW-0472">Membrane</keyword>
<evidence type="ECO:0000256" key="7">
    <source>
        <dbReference type="ARBA" id="ARBA00023112"/>
    </source>
</evidence>
<dbReference type="CDD" id="cd06261">
    <property type="entry name" value="TM_PBP2"/>
    <property type="match status" value="1"/>
</dbReference>
<evidence type="ECO:0000256" key="4">
    <source>
        <dbReference type="ARBA" id="ARBA00022596"/>
    </source>
</evidence>
<dbReference type="SUPFAM" id="SSF161098">
    <property type="entry name" value="MetI-like"/>
    <property type="match status" value="1"/>
</dbReference>
<evidence type="ECO:0000259" key="10">
    <source>
        <dbReference type="PROSITE" id="PS50928"/>
    </source>
</evidence>
<keyword evidence="4" id="KW-0533">Nickel</keyword>
<protein>
    <submittedName>
        <fullName evidence="11">ABC transporter</fullName>
    </submittedName>
</protein>
<comment type="subcellular location">
    <subcellularLocation>
        <location evidence="1 9">Cell membrane</location>
        <topology evidence="1 9">Multi-pass membrane protein</topology>
    </subcellularLocation>
</comment>
<reference evidence="11 12" key="1">
    <citation type="journal article" date="2018" name="Front. Microbiol.">
        <title>Description and Comparative Genomics of Macrococcus caseolyticus subsp. hominis subsp. nov., Macrococcus goetzii sp. nov., Macrococcus epidermidis sp. nov., and Macrococcus bohemicus sp. nov., Novel Macrococci From Human Clinical Material With Virulence Potential and Suspected Uptake of Foreign DNA by Natural Transformation.</title>
        <authorList>
            <person name="Maslanova I."/>
            <person name="Wertheimer Z."/>
            <person name="Sedlacek I."/>
            <person name="Svec P."/>
            <person name="Indrakova A."/>
            <person name="Kovarovic V."/>
            <person name="Schumann P."/>
            <person name="Sproer C."/>
            <person name="Kralova S."/>
            <person name="Sedo O."/>
            <person name="Kristofova L."/>
            <person name="Vrbovska V."/>
            <person name="Fuzik T."/>
            <person name="Petras P."/>
            <person name="Zdrahal Z."/>
            <person name="Ruzickova V."/>
            <person name="Doskar J."/>
            <person name="Pantucek R."/>
        </authorList>
    </citation>
    <scope>NUCLEOTIDE SEQUENCE [LARGE SCALE GENOMIC DNA]</scope>
    <source>
        <strain evidence="11 12">01/688</strain>
    </source>
</reference>
<keyword evidence="5 9" id="KW-0812">Transmembrane</keyword>
<sequence>MNKNKKLLKSNWLTLLCFILPCLIPLTAFWIFPMFYSFYISFTDWDFMSEEYNMVALGNYQSILTDEQFYKVLWNTFYFVVGTTIPTLVLGLCFALLVVKKIHLGGIYRTLLFSPWITPMVAVSIVWSWIFEPKIGILNQVLGMLHLGQPGWLQSSQWAMVAVIIVTVWKGIGWAMIFYLDALKKVPKELYQAASIDGTPPFRQLMKITLPMISPTTFFLVIILAIDALQAYDQFQILTQGGPAGSTRTILYMYYQMAFEEYNMGRATALATILIVITAILSAIQFYVSKKWVHYQ</sequence>
<keyword evidence="6 9" id="KW-1133">Transmembrane helix</keyword>
<dbReference type="AlphaFoldDB" id="A0A327ZU98"/>
<gene>
    <name evidence="11" type="ORF">BHU61_00525</name>
</gene>
<keyword evidence="7" id="KW-0921">Nickel transport</keyword>
<evidence type="ECO:0000256" key="8">
    <source>
        <dbReference type="ARBA" id="ARBA00023136"/>
    </source>
</evidence>
<dbReference type="PANTHER" id="PTHR30193:SF37">
    <property type="entry name" value="INNER MEMBRANE ABC TRANSPORTER PERMEASE PROTEIN YCJO"/>
    <property type="match status" value="1"/>
</dbReference>
<feature type="transmembrane region" description="Helical" evidence="9">
    <location>
        <begin position="158"/>
        <end position="180"/>
    </location>
</feature>
<feature type="transmembrane region" description="Helical" evidence="9">
    <location>
        <begin position="111"/>
        <end position="130"/>
    </location>
</feature>
<proteinExistence type="inferred from homology"/>
<keyword evidence="3" id="KW-1003">Cell membrane</keyword>
<dbReference type="PROSITE" id="PS50928">
    <property type="entry name" value="ABC_TM1"/>
    <property type="match status" value="1"/>
</dbReference>
<comment type="caution">
    <text evidence="11">The sequence shown here is derived from an EMBL/GenBank/DDBJ whole genome shotgun (WGS) entry which is preliminary data.</text>
</comment>
<feature type="transmembrane region" description="Helical" evidence="9">
    <location>
        <begin position="77"/>
        <end position="99"/>
    </location>
</feature>
<evidence type="ECO:0000256" key="3">
    <source>
        <dbReference type="ARBA" id="ARBA00022475"/>
    </source>
</evidence>
<dbReference type="Pfam" id="PF00528">
    <property type="entry name" value="BPD_transp_1"/>
    <property type="match status" value="1"/>
</dbReference>
<keyword evidence="2 9" id="KW-0813">Transport</keyword>